<reference evidence="2" key="2">
    <citation type="submission" date="2023-06" db="EMBL/GenBank/DDBJ databases">
        <authorList>
            <consortium name="Lawrence Berkeley National Laboratory"/>
            <person name="Haridas S."/>
            <person name="Hensen N."/>
            <person name="Bonometti L."/>
            <person name="Westerberg I."/>
            <person name="Brannstrom I.O."/>
            <person name="Guillou S."/>
            <person name="Cros-Aarteil S."/>
            <person name="Calhoun S."/>
            <person name="Kuo A."/>
            <person name="Mondo S."/>
            <person name="Pangilinan J."/>
            <person name="Riley R."/>
            <person name="Labutti K."/>
            <person name="Andreopoulos B."/>
            <person name="Lipzen A."/>
            <person name="Chen C."/>
            <person name="Yanf M."/>
            <person name="Daum C."/>
            <person name="Ng V."/>
            <person name="Clum A."/>
            <person name="Steindorff A."/>
            <person name="Ohm R."/>
            <person name="Martin F."/>
            <person name="Silar P."/>
            <person name="Natvig D."/>
            <person name="Lalanne C."/>
            <person name="Gautier V."/>
            <person name="Ament-Velasquez S.L."/>
            <person name="Kruys A."/>
            <person name="Hutchinson M.I."/>
            <person name="Powell A.J."/>
            <person name="Barry K."/>
            <person name="Miller A.N."/>
            <person name="Grigoriev I.V."/>
            <person name="Debuchy R."/>
            <person name="Gladieux P."/>
            <person name="Thoren M.H."/>
            <person name="Johannesson H."/>
        </authorList>
    </citation>
    <scope>NUCLEOTIDE SEQUENCE</scope>
    <source>
        <strain evidence="2">CBS 168.71</strain>
    </source>
</reference>
<feature type="signal peptide" evidence="1">
    <location>
        <begin position="1"/>
        <end position="17"/>
    </location>
</feature>
<accession>A0AAE0LXA5</accession>
<organism evidence="2 3">
    <name type="scientific">Chaetomium fimeti</name>
    <dbReference type="NCBI Taxonomy" id="1854472"/>
    <lineage>
        <taxon>Eukaryota</taxon>
        <taxon>Fungi</taxon>
        <taxon>Dikarya</taxon>
        <taxon>Ascomycota</taxon>
        <taxon>Pezizomycotina</taxon>
        <taxon>Sordariomycetes</taxon>
        <taxon>Sordariomycetidae</taxon>
        <taxon>Sordariales</taxon>
        <taxon>Chaetomiaceae</taxon>
        <taxon>Chaetomium</taxon>
    </lineage>
</organism>
<keyword evidence="1" id="KW-0732">Signal</keyword>
<dbReference type="Proteomes" id="UP001278766">
    <property type="component" value="Unassembled WGS sequence"/>
</dbReference>
<reference evidence="2" key="1">
    <citation type="journal article" date="2023" name="Mol. Phylogenet. Evol.">
        <title>Genome-scale phylogeny and comparative genomics of the fungal order Sordariales.</title>
        <authorList>
            <person name="Hensen N."/>
            <person name="Bonometti L."/>
            <person name="Westerberg I."/>
            <person name="Brannstrom I.O."/>
            <person name="Guillou S."/>
            <person name="Cros-Aarteil S."/>
            <person name="Calhoun S."/>
            <person name="Haridas S."/>
            <person name="Kuo A."/>
            <person name="Mondo S."/>
            <person name="Pangilinan J."/>
            <person name="Riley R."/>
            <person name="LaButti K."/>
            <person name="Andreopoulos B."/>
            <person name="Lipzen A."/>
            <person name="Chen C."/>
            <person name="Yan M."/>
            <person name="Daum C."/>
            <person name="Ng V."/>
            <person name="Clum A."/>
            <person name="Steindorff A."/>
            <person name="Ohm R.A."/>
            <person name="Martin F."/>
            <person name="Silar P."/>
            <person name="Natvig D.O."/>
            <person name="Lalanne C."/>
            <person name="Gautier V."/>
            <person name="Ament-Velasquez S.L."/>
            <person name="Kruys A."/>
            <person name="Hutchinson M.I."/>
            <person name="Powell A.J."/>
            <person name="Barry K."/>
            <person name="Miller A.N."/>
            <person name="Grigoriev I.V."/>
            <person name="Debuchy R."/>
            <person name="Gladieux P."/>
            <person name="Hiltunen Thoren M."/>
            <person name="Johannesson H."/>
        </authorList>
    </citation>
    <scope>NUCLEOTIDE SEQUENCE</scope>
    <source>
        <strain evidence="2">CBS 168.71</strain>
    </source>
</reference>
<sequence>MKFQAFGIVCLISGALAAPLEQAQNSQQVQPHQVGAAAAPAELTPEGLDPEMMMAGHEQMQRPNHMEPTSVDMDAFQEMVSQVQNQVAAIDQLVEEQGADPEALMEALVNPMAELDQTLAMGVSRLALPGLGGLGGLLGAVGGGTTTKKTKPLTLVSELLAAVSKLLEGLLTKGPIGNLLNDLLGGILGGVTGTVGGVLGGGAAGEVPDLLESILSSVGAVAGGLPVAVPKLP</sequence>
<protein>
    <submittedName>
        <fullName evidence="2">Uncharacterized protein</fullName>
    </submittedName>
</protein>
<dbReference type="AlphaFoldDB" id="A0AAE0LXA5"/>
<gene>
    <name evidence="2" type="ORF">B0H64DRAFT_28747</name>
</gene>
<comment type="caution">
    <text evidence="2">The sequence shown here is derived from an EMBL/GenBank/DDBJ whole genome shotgun (WGS) entry which is preliminary data.</text>
</comment>
<evidence type="ECO:0000256" key="1">
    <source>
        <dbReference type="SAM" id="SignalP"/>
    </source>
</evidence>
<dbReference type="RefSeq" id="XP_062664507.1">
    <property type="nucleotide sequence ID" value="XM_062800039.1"/>
</dbReference>
<feature type="chain" id="PRO_5042021144" evidence="1">
    <location>
        <begin position="18"/>
        <end position="233"/>
    </location>
</feature>
<proteinExistence type="predicted"/>
<evidence type="ECO:0000313" key="3">
    <source>
        <dbReference type="Proteomes" id="UP001278766"/>
    </source>
</evidence>
<name>A0AAE0LXA5_9PEZI</name>
<keyword evidence="3" id="KW-1185">Reference proteome</keyword>
<dbReference type="EMBL" id="JAUEPN010000001">
    <property type="protein sequence ID" value="KAK3300993.1"/>
    <property type="molecule type" value="Genomic_DNA"/>
</dbReference>
<evidence type="ECO:0000313" key="2">
    <source>
        <dbReference type="EMBL" id="KAK3300993.1"/>
    </source>
</evidence>
<dbReference type="GeneID" id="87836987"/>